<dbReference type="Proteomes" id="UP000058636">
    <property type="component" value="Unassembled WGS sequence"/>
</dbReference>
<organism evidence="1 2">
    <name type="scientific">Thermotoga petrophila</name>
    <dbReference type="NCBI Taxonomy" id="93929"/>
    <lineage>
        <taxon>Bacteria</taxon>
        <taxon>Thermotogati</taxon>
        <taxon>Thermotogota</taxon>
        <taxon>Thermotogae</taxon>
        <taxon>Thermotogales</taxon>
        <taxon>Thermotogaceae</taxon>
        <taxon>Thermotoga</taxon>
    </lineage>
</organism>
<dbReference type="EMBL" id="LGFG01000036">
    <property type="protein sequence ID" value="KUK23263.1"/>
    <property type="molecule type" value="Genomic_DNA"/>
</dbReference>
<dbReference type="PATRIC" id="fig|93930.3.peg.1479"/>
<protein>
    <submittedName>
        <fullName evidence="1">Phytoene dehydrogenase-like protein</fullName>
    </submittedName>
</protein>
<reference evidence="1 2" key="1">
    <citation type="journal article" date="2015" name="MBio">
        <title>Genome-Resolved Metagenomic Analysis Reveals Roles for Candidate Phyla and Other Microbial Community Members in Biogeochemical Transformations in Oil Reservoirs.</title>
        <authorList>
            <person name="Hu P."/>
            <person name="Tom L."/>
            <person name="Singh A."/>
            <person name="Thomas B.C."/>
            <person name="Baker B.J."/>
            <person name="Piceno Y.M."/>
            <person name="Andersen G.L."/>
            <person name="Banfield J.F."/>
        </authorList>
    </citation>
    <scope>NUCLEOTIDE SEQUENCE [LARGE SCALE GENOMIC DNA]</scope>
    <source>
        <strain evidence="1">46_26</strain>
    </source>
</reference>
<proteinExistence type="predicted"/>
<evidence type="ECO:0000313" key="1">
    <source>
        <dbReference type="EMBL" id="KUK23263.1"/>
    </source>
</evidence>
<sequence length="58" mass="6896">MLRNRKLALEGKTGVIVNFFFDYQLVKMIYDSGWYDKFKMILESDRNAIGNGMPQFER</sequence>
<dbReference type="RefSeq" id="WP_015646156.1">
    <property type="nucleotide sequence ID" value="NZ_DAITJQ010000001.1"/>
</dbReference>
<gene>
    <name evidence="1" type="ORF">XD57_0632</name>
</gene>
<name>A0A101EQX5_9THEM</name>
<comment type="caution">
    <text evidence="1">The sequence shown here is derived from an EMBL/GenBank/DDBJ whole genome shotgun (WGS) entry which is preliminary data.</text>
</comment>
<evidence type="ECO:0000313" key="2">
    <source>
        <dbReference type="Proteomes" id="UP000058636"/>
    </source>
</evidence>
<dbReference type="AlphaFoldDB" id="A0A101EQX5"/>
<accession>A0A101EQX5</accession>